<evidence type="ECO:0000256" key="1">
    <source>
        <dbReference type="SAM" id="MobiDB-lite"/>
    </source>
</evidence>
<protein>
    <submittedName>
        <fullName evidence="2">Uncharacterized protein</fullName>
    </submittedName>
</protein>
<feature type="region of interest" description="Disordered" evidence="1">
    <location>
        <begin position="80"/>
        <end position="100"/>
    </location>
</feature>
<accession>A0A9J6DYL0</accession>
<dbReference type="AlphaFoldDB" id="A0A9J6DYL0"/>
<sequence length="100" mass="11046">MDTDGADPVMYIRGKFDNMYCRYKNVIQAAALSNSFVQKTGQSIDEFVTDLCQQAEKCDLGDKCERLIGIGWHTGLCSPRTKPKASPDKCQQASTATSFV</sequence>
<evidence type="ECO:0000313" key="3">
    <source>
        <dbReference type="Proteomes" id="UP000821866"/>
    </source>
</evidence>
<keyword evidence="3" id="KW-1185">Reference proteome</keyword>
<name>A0A9J6DYL0_RHIMP</name>
<organism evidence="2 3">
    <name type="scientific">Rhipicephalus microplus</name>
    <name type="common">Cattle tick</name>
    <name type="synonym">Boophilus microplus</name>
    <dbReference type="NCBI Taxonomy" id="6941"/>
    <lineage>
        <taxon>Eukaryota</taxon>
        <taxon>Metazoa</taxon>
        <taxon>Ecdysozoa</taxon>
        <taxon>Arthropoda</taxon>
        <taxon>Chelicerata</taxon>
        <taxon>Arachnida</taxon>
        <taxon>Acari</taxon>
        <taxon>Parasitiformes</taxon>
        <taxon>Ixodida</taxon>
        <taxon>Ixodoidea</taxon>
        <taxon>Ixodidae</taxon>
        <taxon>Rhipicephalinae</taxon>
        <taxon>Rhipicephalus</taxon>
        <taxon>Boophilus</taxon>
    </lineage>
</organism>
<dbReference type="EMBL" id="JABSTU010000006">
    <property type="protein sequence ID" value="KAH8027319.1"/>
    <property type="molecule type" value="Genomic_DNA"/>
</dbReference>
<reference evidence="2" key="1">
    <citation type="journal article" date="2020" name="Cell">
        <title>Large-Scale Comparative Analyses of Tick Genomes Elucidate Their Genetic Diversity and Vector Capacities.</title>
        <authorList>
            <consortium name="Tick Genome and Microbiome Consortium (TIGMIC)"/>
            <person name="Jia N."/>
            <person name="Wang J."/>
            <person name="Shi W."/>
            <person name="Du L."/>
            <person name="Sun Y."/>
            <person name="Zhan W."/>
            <person name="Jiang J.F."/>
            <person name="Wang Q."/>
            <person name="Zhang B."/>
            <person name="Ji P."/>
            <person name="Bell-Sakyi L."/>
            <person name="Cui X.M."/>
            <person name="Yuan T.T."/>
            <person name="Jiang B.G."/>
            <person name="Yang W.F."/>
            <person name="Lam T.T."/>
            <person name="Chang Q.C."/>
            <person name="Ding S.J."/>
            <person name="Wang X.J."/>
            <person name="Zhu J.G."/>
            <person name="Ruan X.D."/>
            <person name="Zhao L."/>
            <person name="Wei J.T."/>
            <person name="Ye R.Z."/>
            <person name="Que T.C."/>
            <person name="Du C.H."/>
            <person name="Zhou Y.H."/>
            <person name="Cheng J.X."/>
            <person name="Dai P.F."/>
            <person name="Guo W.B."/>
            <person name="Han X.H."/>
            <person name="Huang E.J."/>
            <person name="Li L.F."/>
            <person name="Wei W."/>
            <person name="Gao Y.C."/>
            <person name="Liu J.Z."/>
            <person name="Shao H.Z."/>
            <person name="Wang X."/>
            <person name="Wang C.C."/>
            <person name="Yang T.C."/>
            <person name="Huo Q.B."/>
            <person name="Li W."/>
            <person name="Chen H.Y."/>
            <person name="Chen S.E."/>
            <person name="Zhou L.G."/>
            <person name="Ni X.B."/>
            <person name="Tian J.H."/>
            <person name="Sheng Y."/>
            <person name="Liu T."/>
            <person name="Pan Y.S."/>
            <person name="Xia L.Y."/>
            <person name="Li J."/>
            <person name="Zhao F."/>
            <person name="Cao W.C."/>
        </authorList>
    </citation>
    <scope>NUCLEOTIDE SEQUENCE</scope>
    <source>
        <strain evidence="2">Rmic-2018</strain>
    </source>
</reference>
<feature type="compositionally biased region" description="Polar residues" evidence="1">
    <location>
        <begin position="89"/>
        <end position="100"/>
    </location>
</feature>
<gene>
    <name evidence="2" type="ORF">HPB51_004631</name>
</gene>
<evidence type="ECO:0000313" key="2">
    <source>
        <dbReference type="EMBL" id="KAH8027319.1"/>
    </source>
</evidence>
<comment type="caution">
    <text evidence="2">The sequence shown here is derived from an EMBL/GenBank/DDBJ whole genome shotgun (WGS) entry which is preliminary data.</text>
</comment>
<reference evidence="2" key="2">
    <citation type="submission" date="2021-09" db="EMBL/GenBank/DDBJ databases">
        <authorList>
            <person name="Jia N."/>
            <person name="Wang J."/>
            <person name="Shi W."/>
            <person name="Du L."/>
            <person name="Sun Y."/>
            <person name="Zhan W."/>
            <person name="Jiang J."/>
            <person name="Wang Q."/>
            <person name="Zhang B."/>
            <person name="Ji P."/>
            <person name="Sakyi L.B."/>
            <person name="Cui X."/>
            <person name="Yuan T."/>
            <person name="Jiang B."/>
            <person name="Yang W."/>
            <person name="Lam T.T.-Y."/>
            <person name="Chang Q."/>
            <person name="Ding S."/>
            <person name="Wang X."/>
            <person name="Zhu J."/>
            <person name="Ruan X."/>
            <person name="Zhao L."/>
            <person name="Wei J."/>
            <person name="Que T."/>
            <person name="Du C."/>
            <person name="Cheng J."/>
            <person name="Dai P."/>
            <person name="Han X."/>
            <person name="Huang E."/>
            <person name="Gao Y."/>
            <person name="Liu J."/>
            <person name="Shao H."/>
            <person name="Ye R."/>
            <person name="Li L."/>
            <person name="Wei W."/>
            <person name="Wang X."/>
            <person name="Wang C."/>
            <person name="Huo Q."/>
            <person name="Li W."/>
            <person name="Guo W."/>
            <person name="Chen H."/>
            <person name="Chen S."/>
            <person name="Zhou L."/>
            <person name="Zhou L."/>
            <person name="Ni X."/>
            <person name="Tian J."/>
            <person name="Zhou Y."/>
            <person name="Sheng Y."/>
            <person name="Liu T."/>
            <person name="Pan Y."/>
            <person name="Xia L."/>
            <person name="Li J."/>
            <person name="Zhao F."/>
            <person name="Cao W."/>
        </authorList>
    </citation>
    <scope>NUCLEOTIDE SEQUENCE</scope>
    <source>
        <strain evidence="2">Rmic-2018</strain>
        <tissue evidence="2">Larvae</tissue>
    </source>
</reference>
<dbReference type="Proteomes" id="UP000821866">
    <property type="component" value="Chromosome 4"/>
</dbReference>
<proteinExistence type="predicted"/>